<feature type="compositionally biased region" description="Low complexity" evidence="1">
    <location>
        <begin position="61"/>
        <end position="74"/>
    </location>
</feature>
<keyword evidence="3" id="KW-1185">Reference proteome</keyword>
<comment type="caution">
    <text evidence="2">The sequence shown here is derived from an EMBL/GenBank/DDBJ whole genome shotgun (WGS) entry which is preliminary data.</text>
</comment>
<evidence type="ECO:0000313" key="2">
    <source>
        <dbReference type="EMBL" id="MBW0464710.1"/>
    </source>
</evidence>
<dbReference type="AlphaFoldDB" id="A0A9Q3GEU6"/>
<protein>
    <submittedName>
        <fullName evidence="2">Uncharacterized protein</fullName>
    </submittedName>
</protein>
<proteinExistence type="predicted"/>
<sequence length="217" mass="24155">MELCTCKLCSLHTFQQPDGPVPGQFISSCNKQKHHHNDLINSQDTLTFSPHQKSFYPSTLSSENSTNDTFTDSTSKTESRLHSETSLPGPHSPNLITISNCMKLLVDELLVLKDGFEAFTAQNPLGKNIYLQILPICGDLLEIHKAVGFESPAASQFCGWSQASLNELNLMKIGLKRTGLNVLDSEKAWLASKTSKEQEDICKQTGVRWSELNRLPY</sequence>
<dbReference type="Proteomes" id="UP000765509">
    <property type="component" value="Unassembled WGS sequence"/>
</dbReference>
<evidence type="ECO:0000256" key="1">
    <source>
        <dbReference type="SAM" id="MobiDB-lite"/>
    </source>
</evidence>
<accession>A0A9Q3GEU6</accession>
<dbReference type="PROSITE" id="PS51257">
    <property type="entry name" value="PROKAR_LIPOPROTEIN"/>
    <property type="match status" value="1"/>
</dbReference>
<gene>
    <name evidence="2" type="ORF">O181_004425</name>
</gene>
<dbReference type="EMBL" id="AVOT02000858">
    <property type="protein sequence ID" value="MBW0464710.1"/>
    <property type="molecule type" value="Genomic_DNA"/>
</dbReference>
<organism evidence="2 3">
    <name type="scientific">Austropuccinia psidii MF-1</name>
    <dbReference type="NCBI Taxonomy" id="1389203"/>
    <lineage>
        <taxon>Eukaryota</taxon>
        <taxon>Fungi</taxon>
        <taxon>Dikarya</taxon>
        <taxon>Basidiomycota</taxon>
        <taxon>Pucciniomycotina</taxon>
        <taxon>Pucciniomycetes</taxon>
        <taxon>Pucciniales</taxon>
        <taxon>Sphaerophragmiaceae</taxon>
        <taxon>Austropuccinia</taxon>
    </lineage>
</organism>
<feature type="region of interest" description="Disordered" evidence="1">
    <location>
        <begin position="56"/>
        <end position="89"/>
    </location>
</feature>
<reference evidence="2" key="1">
    <citation type="submission" date="2021-03" db="EMBL/GenBank/DDBJ databases">
        <title>Draft genome sequence of rust myrtle Austropuccinia psidii MF-1, a brazilian biotype.</title>
        <authorList>
            <person name="Quecine M.C."/>
            <person name="Pachon D.M.R."/>
            <person name="Bonatelli M.L."/>
            <person name="Correr F.H."/>
            <person name="Franceschini L.M."/>
            <person name="Leite T.F."/>
            <person name="Margarido G.R.A."/>
            <person name="Almeida C.A."/>
            <person name="Ferrarezi J.A."/>
            <person name="Labate C.A."/>
        </authorList>
    </citation>
    <scope>NUCLEOTIDE SEQUENCE</scope>
    <source>
        <strain evidence="2">MF-1</strain>
    </source>
</reference>
<name>A0A9Q3GEU6_9BASI</name>
<evidence type="ECO:0000313" key="3">
    <source>
        <dbReference type="Proteomes" id="UP000765509"/>
    </source>
</evidence>
<dbReference type="OrthoDB" id="8192078at2759"/>